<dbReference type="STRING" id="1325734.A0A428PB82"/>
<feature type="domain" description="Heterokaryon incompatibility" evidence="1">
    <location>
        <begin position="233"/>
        <end position="396"/>
    </location>
</feature>
<keyword evidence="3" id="KW-1185">Reference proteome</keyword>
<dbReference type="InterPro" id="IPR010730">
    <property type="entry name" value="HET"/>
</dbReference>
<evidence type="ECO:0000259" key="1">
    <source>
        <dbReference type="Pfam" id="PF06985"/>
    </source>
</evidence>
<sequence>MLCVICTTALRRARELAYTNTNPTIGHRHQETVGHHTSFASFEASATTGCFACHRLWASIEAENRALLRDFDAAWAELRTRPGFYEEIGSEIPCEALDESINQVSSDWEYIPVVPSVAPVQEAPLGLDEYVCTENPLDGFVTTFQVWFFRGCDRIILEMGPSTGSEESLERALAWVRNCTSTHRDCNIETKAEQEWYPTRLLDVSAAPGMEGQGDIIRLVITKENPPAKGDRYTTLSHCWGTAQFLQLTRSNLQSFQKGIKLEDLSKVFQDAVAATRMLAVRYLWIDSLCICQDKGDKSDWLAEAGLMAKVYSHSLCNLMATGTSADAAGGLFSYRAPAISVNTAILKATDLGLKLRSRTGDIDDEDLVCCKIVDMNLLEEIDDSRLNKRGWVLQERVLAPRNLHFGRSELLWECREHVATESHPLVLPEEEEGSRNDDDMPNLKEAVACVLQGRRLFKTQGIGPFEGYVVWLIVVAEYFPKGLTVATDKLVALSGIANQFAARLGDEYIAAKK</sequence>
<evidence type="ECO:0000313" key="2">
    <source>
        <dbReference type="EMBL" id="RSL50310.1"/>
    </source>
</evidence>
<dbReference type="Pfam" id="PF06985">
    <property type="entry name" value="HET"/>
    <property type="match status" value="1"/>
</dbReference>
<evidence type="ECO:0000313" key="3">
    <source>
        <dbReference type="Proteomes" id="UP000288168"/>
    </source>
</evidence>
<dbReference type="PANTHER" id="PTHR33112:SF11">
    <property type="entry name" value="HETEROKARYON INCOMPATIBILITY DOMAIN-CONTAINING PROTEIN"/>
    <property type="match status" value="1"/>
</dbReference>
<dbReference type="Proteomes" id="UP000288168">
    <property type="component" value="Unassembled WGS sequence"/>
</dbReference>
<reference evidence="2 3" key="1">
    <citation type="submission" date="2017-06" db="EMBL/GenBank/DDBJ databases">
        <title>Comparative genomic analysis of Ambrosia Fusariam Clade fungi.</title>
        <authorList>
            <person name="Stajich J.E."/>
            <person name="Carrillo J."/>
            <person name="Kijimoto T."/>
            <person name="Eskalen A."/>
            <person name="O'Donnell K."/>
            <person name="Kasson M."/>
        </authorList>
    </citation>
    <scope>NUCLEOTIDE SEQUENCE [LARGE SCALE GENOMIC DNA]</scope>
    <source>
        <strain evidence="2 3">NRRL62584</strain>
    </source>
</reference>
<proteinExistence type="predicted"/>
<dbReference type="AlphaFoldDB" id="A0A428PB82"/>
<dbReference type="OrthoDB" id="5362512at2759"/>
<dbReference type="EMBL" id="NKCI01000165">
    <property type="protein sequence ID" value="RSL50310.1"/>
    <property type="molecule type" value="Genomic_DNA"/>
</dbReference>
<accession>A0A428PB82</accession>
<comment type="caution">
    <text evidence="2">The sequence shown here is derived from an EMBL/GenBank/DDBJ whole genome shotgun (WGS) entry which is preliminary data.</text>
</comment>
<gene>
    <name evidence="2" type="ORF">CEP54_011975</name>
</gene>
<dbReference type="PANTHER" id="PTHR33112">
    <property type="entry name" value="DOMAIN PROTEIN, PUTATIVE-RELATED"/>
    <property type="match status" value="1"/>
</dbReference>
<protein>
    <recommendedName>
        <fullName evidence="1">Heterokaryon incompatibility domain-containing protein</fullName>
    </recommendedName>
</protein>
<organism evidence="2 3">
    <name type="scientific">Fusarium duplospermum</name>
    <dbReference type="NCBI Taxonomy" id="1325734"/>
    <lineage>
        <taxon>Eukaryota</taxon>
        <taxon>Fungi</taxon>
        <taxon>Dikarya</taxon>
        <taxon>Ascomycota</taxon>
        <taxon>Pezizomycotina</taxon>
        <taxon>Sordariomycetes</taxon>
        <taxon>Hypocreomycetidae</taxon>
        <taxon>Hypocreales</taxon>
        <taxon>Nectriaceae</taxon>
        <taxon>Fusarium</taxon>
        <taxon>Fusarium solani species complex</taxon>
    </lineage>
</organism>
<name>A0A428PB82_9HYPO</name>